<evidence type="ECO:0000313" key="3">
    <source>
        <dbReference type="EMBL" id="KAJ6247701.1"/>
    </source>
</evidence>
<evidence type="ECO:0000313" key="4">
    <source>
        <dbReference type="Proteomes" id="UP001150062"/>
    </source>
</evidence>
<dbReference type="PROSITE" id="PS51420">
    <property type="entry name" value="RHO"/>
    <property type="match status" value="1"/>
</dbReference>
<dbReference type="SMART" id="SM00174">
    <property type="entry name" value="RHO"/>
    <property type="match status" value="1"/>
</dbReference>
<dbReference type="SMART" id="SM00175">
    <property type="entry name" value="RAB"/>
    <property type="match status" value="1"/>
</dbReference>
<keyword evidence="4" id="KW-1185">Reference proteome</keyword>
<comment type="similarity">
    <text evidence="1">Belongs to the small GTPase superfamily. Rab family.</text>
</comment>
<dbReference type="Proteomes" id="UP001150062">
    <property type="component" value="Unassembled WGS sequence"/>
</dbReference>
<evidence type="ECO:0000256" key="1">
    <source>
        <dbReference type="ARBA" id="ARBA00006270"/>
    </source>
</evidence>
<dbReference type="PROSITE" id="PS51419">
    <property type="entry name" value="RAB"/>
    <property type="match status" value="1"/>
</dbReference>
<dbReference type="Pfam" id="PF00071">
    <property type="entry name" value="Ras"/>
    <property type="match status" value="1"/>
</dbReference>
<protein>
    <submittedName>
        <fullName evidence="3">Rab2a</fullName>
    </submittedName>
</protein>
<feature type="region of interest" description="Disordered" evidence="2">
    <location>
        <begin position="189"/>
        <end position="208"/>
    </location>
</feature>
<comment type="caution">
    <text evidence="3">The sequence shown here is derived from an EMBL/GenBank/DDBJ whole genome shotgun (WGS) entry which is preliminary data.</text>
</comment>
<reference evidence="3" key="1">
    <citation type="submission" date="2022-08" db="EMBL/GenBank/DDBJ databases">
        <title>Novel sulfate-reducing endosymbionts in the free-living metamonad Anaeramoeba.</title>
        <authorList>
            <person name="Jerlstrom-Hultqvist J."/>
            <person name="Cepicka I."/>
            <person name="Gallot-Lavallee L."/>
            <person name="Salas-Leiva D."/>
            <person name="Curtis B.A."/>
            <person name="Zahonova K."/>
            <person name="Pipaliya S."/>
            <person name="Dacks J."/>
            <person name="Roger A.J."/>
        </authorList>
    </citation>
    <scope>NUCLEOTIDE SEQUENCE</scope>
    <source>
        <strain evidence="3">Schooner1</strain>
    </source>
</reference>
<dbReference type="PROSITE" id="PS51421">
    <property type="entry name" value="RAS"/>
    <property type="match status" value="1"/>
</dbReference>
<organism evidence="3 4">
    <name type="scientific">Anaeramoeba flamelloides</name>
    <dbReference type="NCBI Taxonomy" id="1746091"/>
    <lineage>
        <taxon>Eukaryota</taxon>
        <taxon>Metamonada</taxon>
        <taxon>Anaeramoebidae</taxon>
        <taxon>Anaeramoeba</taxon>
    </lineage>
</organism>
<dbReference type="InterPro" id="IPR005225">
    <property type="entry name" value="Small_GTP-bd"/>
</dbReference>
<evidence type="ECO:0000256" key="2">
    <source>
        <dbReference type="SAM" id="MobiDB-lite"/>
    </source>
</evidence>
<gene>
    <name evidence="3" type="ORF">M0813_18335</name>
</gene>
<dbReference type="InterPro" id="IPR027417">
    <property type="entry name" value="P-loop_NTPase"/>
</dbReference>
<dbReference type="SUPFAM" id="SSF52540">
    <property type="entry name" value="P-loop containing nucleoside triphosphate hydrolases"/>
    <property type="match status" value="1"/>
</dbReference>
<sequence length="208" mass="23886">MSFDHLFKFLVIGDSSVGKSCILLQFTNHRFQPIHDSTLGVEFGTRMIEISESRIKLQIWDTAGQETFKTITRSYYRGAVGCLLVYDITLRESFYHVQNWLQDVLEYSGPQTQIILVGNKTDLQGQRAVSTEEGKKFAEEHKINFIETSAKTANNIDEAFLEISNIIFNKIKNGEITVEQDQFLQMESNNEEIQSIEDNRKKKNEGCC</sequence>
<dbReference type="EMBL" id="JAOAOG010000122">
    <property type="protein sequence ID" value="KAJ6247701.1"/>
    <property type="molecule type" value="Genomic_DNA"/>
</dbReference>
<dbReference type="PANTHER" id="PTHR47979">
    <property type="entry name" value="DRAB11-RELATED"/>
    <property type="match status" value="1"/>
</dbReference>
<dbReference type="InterPro" id="IPR050209">
    <property type="entry name" value="Rab_GTPases_membrane_traffic"/>
</dbReference>
<dbReference type="SMART" id="SM00173">
    <property type="entry name" value="RAS"/>
    <property type="match status" value="1"/>
</dbReference>
<dbReference type="SMART" id="SM00176">
    <property type="entry name" value="RAN"/>
    <property type="match status" value="1"/>
</dbReference>
<proteinExistence type="inferred from homology"/>
<dbReference type="PRINTS" id="PR00449">
    <property type="entry name" value="RASTRNSFRMNG"/>
</dbReference>
<dbReference type="Gene3D" id="3.40.50.300">
    <property type="entry name" value="P-loop containing nucleotide triphosphate hydrolases"/>
    <property type="match status" value="1"/>
</dbReference>
<dbReference type="InterPro" id="IPR001806">
    <property type="entry name" value="Small_GTPase"/>
</dbReference>
<accession>A0ABQ8YSX8</accession>
<dbReference type="NCBIfam" id="TIGR00231">
    <property type="entry name" value="small_GTP"/>
    <property type="match status" value="1"/>
</dbReference>
<name>A0ABQ8YSX8_9EUKA</name>